<evidence type="ECO:0000313" key="3">
    <source>
        <dbReference type="Proteomes" id="UP000823388"/>
    </source>
</evidence>
<feature type="compositionally biased region" description="Low complexity" evidence="1">
    <location>
        <begin position="14"/>
        <end position="38"/>
    </location>
</feature>
<comment type="caution">
    <text evidence="2">The sequence shown here is derived from an EMBL/GenBank/DDBJ whole genome shotgun (WGS) entry which is preliminary data.</text>
</comment>
<feature type="region of interest" description="Disordered" evidence="1">
    <location>
        <begin position="1"/>
        <end position="84"/>
    </location>
</feature>
<organism evidence="2 3">
    <name type="scientific">Panicum virgatum</name>
    <name type="common">Blackwell switchgrass</name>
    <dbReference type="NCBI Taxonomy" id="38727"/>
    <lineage>
        <taxon>Eukaryota</taxon>
        <taxon>Viridiplantae</taxon>
        <taxon>Streptophyta</taxon>
        <taxon>Embryophyta</taxon>
        <taxon>Tracheophyta</taxon>
        <taxon>Spermatophyta</taxon>
        <taxon>Magnoliopsida</taxon>
        <taxon>Liliopsida</taxon>
        <taxon>Poales</taxon>
        <taxon>Poaceae</taxon>
        <taxon>PACMAD clade</taxon>
        <taxon>Panicoideae</taxon>
        <taxon>Panicodae</taxon>
        <taxon>Paniceae</taxon>
        <taxon>Panicinae</taxon>
        <taxon>Panicum</taxon>
        <taxon>Panicum sect. Hiantes</taxon>
    </lineage>
</organism>
<sequence length="211" mass="23340">MRPERSGVPRLGRSQSAAAAPSSPTRQLLSTSPTTISPSRHRRETPAARRPSIPSPPASPAAALAAPSYPPRPLPRALRPATPVPARNDADAAVLFHLQIELQERAREAAEKWKSRAVPWAAARDEGLKVALRREKKTREPRAETELAAGELDRLPKPLRPLFRRGRRRPWPLAARHVHGSMGCGSAHMVIDWFHAQETGLDLYHATFLYP</sequence>
<keyword evidence="3" id="KW-1185">Reference proteome</keyword>
<dbReference type="EMBL" id="CM029042">
    <property type="protein sequence ID" value="KAG2621255.1"/>
    <property type="molecule type" value="Genomic_DNA"/>
</dbReference>
<reference evidence="2" key="1">
    <citation type="submission" date="2020-05" db="EMBL/GenBank/DDBJ databases">
        <title>WGS assembly of Panicum virgatum.</title>
        <authorList>
            <person name="Lovell J.T."/>
            <person name="Jenkins J."/>
            <person name="Shu S."/>
            <person name="Juenger T.E."/>
            <person name="Schmutz J."/>
        </authorList>
    </citation>
    <scope>NUCLEOTIDE SEQUENCE</scope>
    <source>
        <strain evidence="2">AP13</strain>
    </source>
</reference>
<accession>A0A8T0UGY8</accession>
<name>A0A8T0UGY8_PANVG</name>
<evidence type="ECO:0000313" key="2">
    <source>
        <dbReference type="EMBL" id="KAG2621255.1"/>
    </source>
</evidence>
<dbReference type="Proteomes" id="UP000823388">
    <property type="component" value="Chromosome 3N"/>
</dbReference>
<feature type="compositionally biased region" description="Low complexity" evidence="1">
    <location>
        <begin position="75"/>
        <end position="84"/>
    </location>
</feature>
<protein>
    <submittedName>
        <fullName evidence="2">Uncharacterized protein</fullName>
    </submittedName>
</protein>
<dbReference type="AlphaFoldDB" id="A0A8T0UGY8"/>
<proteinExistence type="predicted"/>
<evidence type="ECO:0000256" key="1">
    <source>
        <dbReference type="SAM" id="MobiDB-lite"/>
    </source>
</evidence>
<gene>
    <name evidence="2" type="ORF">PVAP13_3NG250763</name>
</gene>